<dbReference type="OrthoDB" id="10020110at2759"/>
<sequence>MVSSTRLKKVAVTTAVLLHLAMCDCHLVGTSAAIMPLSGRALPFSIKASGVTFHPSIFHNFGSTLGLVSHNLGLSLNFLAANAQCWWNAPLTAATRALKYAGHVAPGMLLVTAEPCALEVLRGAYARSVLKPPATYVISSVDGKRQLLTADHTQITKARIISNFNTIEDIDNSNYMQLQARH</sequence>
<dbReference type="GO" id="GO:0005737">
    <property type="term" value="C:cytoplasm"/>
    <property type="evidence" value="ECO:0007669"/>
    <property type="project" value="TreeGrafter"/>
</dbReference>
<feature type="chain" id="PRO_5032358528" evidence="1">
    <location>
        <begin position="24"/>
        <end position="182"/>
    </location>
</feature>
<dbReference type="Proteomes" id="UP000606786">
    <property type="component" value="Unassembled WGS sequence"/>
</dbReference>
<dbReference type="GO" id="GO:0005634">
    <property type="term" value="C:nucleus"/>
    <property type="evidence" value="ECO:0007669"/>
    <property type="project" value="TreeGrafter"/>
</dbReference>
<comment type="caution">
    <text evidence="2">The sequence shown here is derived from an EMBL/GenBank/DDBJ whole genome shotgun (WGS) entry which is preliminary data.</text>
</comment>
<keyword evidence="3" id="KW-1185">Reference proteome</keyword>
<dbReference type="PANTHER" id="PTHR22437">
    <property type="entry name" value="WINGED HELIX DOMAIN-CONTAINING PROTEIN"/>
    <property type="match status" value="1"/>
</dbReference>
<name>A0A811V0V0_CERCA</name>
<dbReference type="PANTHER" id="PTHR22437:SF0">
    <property type="entry name" value="FI21431P1"/>
    <property type="match status" value="1"/>
</dbReference>
<dbReference type="GO" id="GO:0006357">
    <property type="term" value="P:regulation of transcription by RNA polymerase II"/>
    <property type="evidence" value="ECO:0007669"/>
    <property type="project" value="InterPro"/>
</dbReference>
<proteinExistence type="predicted"/>
<dbReference type="InterPro" id="IPR040126">
    <property type="entry name" value="STOX1/2"/>
</dbReference>
<protein>
    <submittedName>
        <fullName evidence="2">(Mediterranean fruit fly) hypothetical protein</fullName>
    </submittedName>
</protein>
<dbReference type="EMBL" id="CAJHJT010000034">
    <property type="protein sequence ID" value="CAD7004574.1"/>
    <property type="molecule type" value="Genomic_DNA"/>
</dbReference>
<evidence type="ECO:0000256" key="1">
    <source>
        <dbReference type="SAM" id="SignalP"/>
    </source>
</evidence>
<dbReference type="AlphaFoldDB" id="A0A811V0V0"/>
<keyword evidence="1" id="KW-0732">Signal</keyword>
<gene>
    <name evidence="2" type="ORF">CCAP1982_LOCUS12970</name>
</gene>
<evidence type="ECO:0000313" key="3">
    <source>
        <dbReference type="Proteomes" id="UP000606786"/>
    </source>
</evidence>
<organism evidence="2 3">
    <name type="scientific">Ceratitis capitata</name>
    <name type="common">Mediterranean fruit fly</name>
    <name type="synonym">Tephritis capitata</name>
    <dbReference type="NCBI Taxonomy" id="7213"/>
    <lineage>
        <taxon>Eukaryota</taxon>
        <taxon>Metazoa</taxon>
        <taxon>Ecdysozoa</taxon>
        <taxon>Arthropoda</taxon>
        <taxon>Hexapoda</taxon>
        <taxon>Insecta</taxon>
        <taxon>Pterygota</taxon>
        <taxon>Neoptera</taxon>
        <taxon>Endopterygota</taxon>
        <taxon>Diptera</taxon>
        <taxon>Brachycera</taxon>
        <taxon>Muscomorpha</taxon>
        <taxon>Tephritoidea</taxon>
        <taxon>Tephritidae</taxon>
        <taxon>Ceratitis</taxon>
        <taxon>Ceratitis</taxon>
    </lineage>
</organism>
<feature type="signal peptide" evidence="1">
    <location>
        <begin position="1"/>
        <end position="23"/>
    </location>
</feature>
<evidence type="ECO:0000313" key="2">
    <source>
        <dbReference type="EMBL" id="CAD7004574.1"/>
    </source>
</evidence>
<dbReference type="GO" id="GO:0000977">
    <property type="term" value="F:RNA polymerase II transcription regulatory region sequence-specific DNA binding"/>
    <property type="evidence" value="ECO:0007669"/>
    <property type="project" value="TreeGrafter"/>
</dbReference>
<reference evidence="2" key="1">
    <citation type="submission" date="2020-11" db="EMBL/GenBank/DDBJ databases">
        <authorList>
            <person name="Whitehead M."/>
        </authorList>
    </citation>
    <scope>NUCLEOTIDE SEQUENCE</scope>
    <source>
        <strain evidence="2">EGII</strain>
    </source>
</reference>
<accession>A0A811V0V0</accession>